<protein>
    <submittedName>
        <fullName evidence="1">Uncharacterized protein</fullName>
    </submittedName>
</protein>
<comment type="caution">
    <text evidence="1">The sequence shown here is derived from an EMBL/GenBank/DDBJ whole genome shotgun (WGS) entry which is preliminary data.</text>
</comment>
<dbReference type="Proteomes" id="UP000823775">
    <property type="component" value="Unassembled WGS sequence"/>
</dbReference>
<name>A0ABS8WSK8_DATST</name>
<sequence length="73" mass="8604">MGHELSCSSWSQDNPYGNQEYYRVYSLSHQYYSDEEGNPMHDEDIPYELESILTQILQNQEEEAAPLRNMTEV</sequence>
<evidence type="ECO:0000313" key="2">
    <source>
        <dbReference type="Proteomes" id="UP000823775"/>
    </source>
</evidence>
<keyword evidence="2" id="KW-1185">Reference proteome</keyword>
<accession>A0ABS8WSK8</accession>
<gene>
    <name evidence="1" type="ORF">HAX54_003996</name>
</gene>
<organism evidence="1 2">
    <name type="scientific">Datura stramonium</name>
    <name type="common">Jimsonweed</name>
    <name type="synonym">Common thornapple</name>
    <dbReference type="NCBI Taxonomy" id="4076"/>
    <lineage>
        <taxon>Eukaryota</taxon>
        <taxon>Viridiplantae</taxon>
        <taxon>Streptophyta</taxon>
        <taxon>Embryophyta</taxon>
        <taxon>Tracheophyta</taxon>
        <taxon>Spermatophyta</taxon>
        <taxon>Magnoliopsida</taxon>
        <taxon>eudicotyledons</taxon>
        <taxon>Gunneridae</taxon>
        <taxon>Pentapetalae</taxon>
        <taxon>asterids</taxon>
        <taxon>lamiids</taxon>
        <taxon>Solanales</taxon>
        <taxon>Solanaceae</taxon>
        <taxon>Solanoideae</taxon>
        <taxon>Datureae</taxon>
        <taxon>Datura</taxon>
    </lineage>
</organism>
<proteinExistence type="predicted"/>
<dbReference type="EMBL" id="JACEIK010011807">
    <property type="protein sequence ID" value="MCE3215890.1"/>
    <property type="molecule type" value="Genomic_DNA"/>
</dbReference>
<reference evidence="1 2" key="1">
    <citation type="journal article" date="2021" name="BMC Genomics">
        <title>Datura genome reveals duplications of psychoactive alkaloid biosynthetic genes and high mutation rate following tissue culture.</title>
        <authorList>
            <person name="Rajewski A."/>
            <person name="Carter-House D."/>
            <person name="Stajich J."/>
            <person name="Litt A."/>
        </authorList>
    </citation>
    <scope>NUCLEOTIDE SEQUENCE [LARGE SCALE GENOMIC DNA]</scope>
    <source>
        <strain evidence="1">AR-01</strain>
    </source>
</reference>
<evidence type="ECO:0000313" key="1">
    <source>
        <dbReference type="EMBL" id="MCE3215890.1"/>
    </source>
</evidence>
<feature type="non-terminal residue" evidence="1">
    <location>
        <position position="73"/>
    </location>
</feature>